<accession>A0A348FWY1</accession>
<reference evidence="2 3" key="1">
    <citation type="submission" date="2018-08" db="EMBL/GenBank/DDBJ databases">
        <title>Complete genome sequencing of Blastochloris tepida GI.</title>
        <authorList>
            <person name="Tsukatani Y."/>
            <person name="Mori H."/>
        </authorList>
    </citation>
    <scope>NUCLEOTIDE SEQUENCE [LARGE SCALE GENOMIC DNA]</scope>
    <source>
        <strain evidence="2 3">GI</strain>
    </source>
</reference>
<evidence type="ECO:0000313" key="3">
    <source>
        <dbReference type="Proteomes" id="UP000266934"/>
    </source>
</evidence>
<proteinExistence type="predicted"/>
<sequence>MAQAGMGGRAVRATLVLGAAALWLAGCGTTPKATFDLSAPRDIAVAQGPARGLMVVATPTALQVLDTDSIVVMPRPGEVTYADDSQWTDRLPNLLQARIIQAFENASRLRAVGRPGDRLTPDWTLVTEIRQFGVVVEDGQPTAVVELAVKLVTDRGGRIAAGKVFKGTSPGATDGAGAAAALDRALATVLRDMVRWATARI</sequence>
<dbReference type="EMBL" id="AP018907">
    <property type="protein sequence ID" value="BBF91814.1"/>
    <property type="molecule type" value="Genomic_DNA"/>
</dbReference>
<feature type="domain" description="ABC-type transport auxiliary lipoprotein component" evidence="1">
    <location>
        <begin position="37"/>
        <end position="193"/>
    </location>
</feature>
<dbReference type="AlphaFoldDB" id="A0A348FWY1"/>
<dbReference type="InterPro" id="IPR005586">
    <property type="entry name" value="ABC_trans_aux"/>
</dbReference>
<dbReference type="RefSeq" id="WP_244600086.1">
    <property type="nucleotide sequence ID" value="NZ_AP018907.1"/>
</dbReference>
<dbReference type="Proteomes" id="UP000266934">
    <property type="component" value="Chromosome"/>
</dbReference>
<evidence type="ECO:0000259" key="1">
    <source>
        <dbReference type="Pfam" id="PF03886"/>
    </source>
</evidence>
<dbReference type="Pfam" id="PF03886">
    <property type="entry name" value="ABC_trans_aux"/>
    <property type="match status" value="1"/>
</dbReference>
<dbReference type="Gene3D" id="3.40.50.10610">
    <property type="entry name" value="ABC-type transport auxiliary lipoprotein component"/>
    <property type="match status" value="1"/>
</dbReference>
<protein>
    <recommendedName>
        <fullName evidence="1">ABC-type transport auxiliary lipoprotein component domain-containing protein</fullName>
    </recommendedName>
</protein>
<gene>
    <name evidence="2" type="ORF">BLTE_04990</name>
</gene>
<keyword evidence="3" id="KW-1185">Reference proteome</keyword>
<organism evidence="2 3">
    <name type="scientific">Blastochloris tepida</name>
    <dbReference type="NCBI Taxonomy" id="2233851"/>
    <lineage>
        <taxon>Bacteria</taxon>
        <taxon>Pseudomonadati</taxon>
        <taxon>Pseudomonadota</taxon>
        <taxon>Alphaproteobacteria</taxon>
        <taxon>Hyphomicrobiales</taxon>
        <taxon>Blastochloridaceae</taxon>
        <taxon>Blastochloris</taxon>
    </lineage>
</organism>
<evidence type="ECO:0000313" key="2">
    <source>
        <dbReference type="EMBL" id="BBF91814.1"/>
    </source>
</evidence>
<name>A0A348FWY1_9HYPH</name>
<dbReference type="SUPFAM" id="SSF159594">
    <property type="entry name" value="XCC0632-like"/>
    <property type="match status" value="1"/>
</dbReference>
<dbReference type="KEGG" id="blag:BLTE_04990"/>